<feature type="active site" description="Proton acceptor" evidence="4">
    <location>
        <position position="70"/>
    </location>
</feature>
<dbReference type="PANTHER" id="PTHR30456:SF0">
    <property type="entry name" value="PYRIDOXINE 5'-PHOSPHATE SYNTHASE"/>
    <property type="match status" value="1"/>
</dbReference>
<dbReference type="GO" id="GO:0033856">
    <property type="term" value="F:pyridoxine 5'-phosphate synthase activity"/>
    <property type="evidence" value="ECO:0007669"/>
    <property type="project" value="UniProtKB-UniRule"/>
</dbReference>
<dbReference type="NCBIfam" id="NF003625">
    <property type="entry name" value="PRK05265.1-3"/>
    <property type="match status" value="1"/>
</dbReference>
<feature type="binding site" evidence="4">
    <location>
        <position position="45"/>
    </location>
    <ligand>
        <name>1-deoxy-D-xylulose 5-phosphate</name>
        <dbReference type="ChEBI" id="CHEBI:57792"/>
    </ligand>
</feature>
<dbReference type="Proteomes" id="UP000184092">
    <property type="component" value="Unassembled WGS sequence"/>
</dbReference>
<dbReference type="Gene3D" id="3.20.20.70">
    <property type="entry name" value="Aldolase class I"/>
    <property type="match status" value="1"/>
</dbReference>
<dbReference type="UniPathway" id="UPA00244">
    <property type="reaction ID" value="UER00313"/>
</dbReference>
<keyword evidence="7" id="KW-1185">Reference proteome</keyword>
<reference evidence="7" key="1">
    <citation type="submission" date="2016-11" db="EMBL/GenBank/DDBJ databases">
        <authorList>
            <person name="Varghese N."/>
            <person name="Submissions S."/>
        </authorList>
    </citation>
    <scope>NUCLEOTIDE SEQUENCE [LARGE SCALE GENOMIC DNA]</scope>
    <source>
        <strain evidence="7">CGMCC 1.2749</strain>
    </source>
</reference>
<keyword evidence="3 4" id="KW-0664">Pyridoxine biosynthesis</keyword>
<feature type="active site" description="Proton donor" evidence="4">
    <location>
        <position position="190"/>
    </location>
</feature>
<feature type="binding site" evidence="4">
    <location>
        <position position="18"/>
    </location>
    <ligand>
        <name>3-amino-2-oxopropyl phosphate</name>
        <dbReference type="ChEBI" id="CHEBI:57279"/>
    </ligand>
</feature>
<dbReference type="InterPro" id="IPR013785">
    <property type="entry name" value="Aldolase_TIM"/>
</dbReference>
<dbReference type="AlphaFoldDB" id="A0A1M7E2Z1"/>
<name>A0A1M7E2Z1_9FLAO</name>
<organism evidence="6 7">
    <name type="scientific">Flavobacterium xinjiangense</name>
    <dbReference type="NCBI Taxonomy" id="178356"/>
    <lineage>
        <taxon>Bacteria</taxon>
        <taxon>Pseudomonadati</taxon>
        <taxon>Bacteroidota</taxon>
        <taxon>Flavobacteriia</taxon>
        <taxon>Flavobacteriales</taxon>
        <taxon>Flavobacteriaceae</taxon>
        <taxon>Flavobacterium</taxon>
    </lineage>
</organism>
<feature type="binding site" evidence="4">
    <location>
        <position position="191"/>
    </location>
    <ligand>
        <name>3-amino-2-oxopropyl phosphate</name>
        <dbReference type="ChEBI" id="CHEBI:57279"/>
    </ligand>
</feature>
<protein>
    <recommendedName>
        <fullName evidence="4 5">Pyridoxine 5'-phosphate synthase</fullName>
        <shortName evidence="4">PNP synthase</shortName>
        <ecNumber evidence="4 5">2.6.99.2</ecNumber>
    </recommendedName>
</protein>
<keyword evidence="2 4" id="KW-0808">Transferase</keyword>
<dbReference type="OrthoDB" id="9806590at2"/>
<feature type="site" description="Transition state stabilizer" evidence="4">
    <location>
        <position position="151"/>
    </location>
</feature>
<sequence>MTKLSVNINKIATLRNARGGNVPDLLKVAADIQKFGAEGITIHPRPDERHIRYQDARDLKSIVYTEYNIEGNPEKTFIDLVLEIKPTQVTLVPDAVDAITSNAGWDTIKHADYLKEIVQEFQRNGIRTSIFVDPVLEMIEGAKKIGTERIELYTEAFAHEYSLGNKRGIQPYMESAILASQIGLGINAGHDLSLDNIQFFKENIPGLLEVSIGHALISEAIYLGLDNVINMYLQKLK</sequence>
<dbReference type="RefSeq" id="WP_073204287.1">
    <property type="nucleotide sequence ID" value="NZ_FRCL01000001.1"/>
</dbReference>
<evidence type="ECO:0000256" key="3">
    <source>
        <dbReference type="ARBA" id="ARBA00023096"/>
    </source>
</evidence>
<dbReference type="CDD" id="cd00003">
    <property type="entry name" value="PNPsynthase"/>
    <property type="match status" value="1"/>
</dbReference>
<dbReference type="HAMAP" id="MF_00279">
    <property type="entry name" value="PdxJ"/>
    <property type="match status" value="1"/>
</dbReference>
<accession>A0A1M7E2Z1</accession>
<dbReference type="InterPro" id="IPR004569">
    <property type="entry name" value="PyrdxlP_synth_PdxJ"/>
</dbReference>
<dbReference type="GO" id="GO:0005829">
    <property type="term" value="C:cytosol"/>
    <property type="evidence" value="ECO:0007669"/>
    <property type="project" value="TreeGrafter"/>
</dbReference>
<comment type="subcellular location">
    <subcellularLocation>
        <location evidence="4">Cytoplasm</location>
    </subcellularLocation>
</comment>
<dbReference type="SUPFAM" id="SSF63892">
    <property type="entry name" value="Pyridoxine 5'-phosphate synthase"/>
    <property type="match status" value="1"/>
</dbReference>
<proteinExistence type="inferred from homology"/>
<gene>
    <name evidence="4" type="primary">pdxJ</name>
    <name evidence="6" type="ORF">SAMN05216269_101325</name>
</gene>
<dbReference type="NCBIfam" id="TIGR00559">
    <property type="entry name" value="pdxJ"/>
    <property type="match status" value="1"/>
</dbReference>
<keyword evidence="1 4" id="KW-0963">Cytoplasm</keyword>
<feature type="active site" description="Proton acceptor" evidence="4">
    <location>
        <position position="43"/>
    </location>
</feature>
<comment type="subunit">
    <text evidence="4">Homooctamer; tetramer of dimers.</text>
</comment>
<dbReference type="PANTHER" id="PTHR30456">
    <property type="entry name" value="PYRIDOXINE 5'-PHOSPHATE SYNTHASE"/>
    <property type="match status" value="1"/>
</dbReference>
<dbReference type="InterPro" id="IPR036130">
    <property type="entry name" value="Pyridoxine-5'_phos_synth"/>
</dbReference>
<dbReference type="STRING" id="178356.SAMN05216269_101325"/>
<feature type="binding site" evidence="4">
    <location>
        <position position="100"/>
    </location>
    <ligand>
        <name>1-deoxy-D-xylulose 5-phosphate</name>
        <dbReference type="ChEBI" id="CHEBI:57792"/>
    </ligand>
</feature>
<feature type="binding site" evidence="4">
    <location>
        <position position="7"/>
    </location>
    <ligand>
        <name>3-amino-2-oxopropyl phosphate</name>
        <dbReference type="ChEBI" id="CHEBI:57279"/>
    </ligand>
</feature>
<dbReference type="GO" id="GO:0008615">
    <property type="term" value="P:pyridoxine biosynthetic process"/>
    <property type="evidence" value="ECO:0007669"/>
    <property type="project" value="UniProtKB-UniRule"/>
</dbReference>
<evidence type="ECO:0000256" key="1">
    <source>
        <dbReference type="ARBA" id="ARBA00022490"/>
    </source>
</evidence>
<feature type="binding site" evidence="4">
    <location>
        <position position="50"/>
    </location>
    <ligand>
        <name>1-deoxy-D-xylulose 5-phosphate</name>
        <dbReference type="ChEBI" id="CHEBI:57792"/>
    </ligand>
</feature>
<comment type="catalytic activity">
    <reaction evidence="4">
        <text>3-amino-2-oxopropyl phosphate + 1-deoxy-D-xylulose 5-phosphate = pyridoxine 5'-phosphate + phosphate + 2 H2O + H(+)</text>
        <dbReference type="Rhea" id="RHEA:15265"/>
        <dbReference type="ChEBI" id="CHEBI:15377"/>
        <dbReference type="ChEBI" id="CHEBI:15378"/>
        <dbReference type="ChEBI" id="CHEBI:43474"/>
        <dbReference type="ChEBI" id="CHEBI:57279"/>
        <dbReference type="ChEBI" id="CHEBI:57792"/>
        <dbReference type="ChEBI" id="CHEBI:58589"/>
        <dbReference type="EC" id="2.6.99.2"/>
    </reaction>
</comment>
<comment type="similarity">
    <text evidence="4">Belongs to the PNP synthase family.</text>
</comment>
<evidence type="ECO:0000256" key="4">
    <source>
        <dbReference type="HAMAP-Rule" id="MF_00279"/>
    </source>
</evidence>
<dbReference type="NCBIfam" id="NF003626">
    <property type="entry name" value="PRK05265.1-4"/>
    <property type="match status" value="1"/>
</dbReference>
<comment type="function">
    <text evidence="4">Catalyzes the complicated ring closure reaction between the two acyclic compounds 1-deoxy-D-xylulose-5-phosphate (DXP) and 3-amino-2-oxopropyl phosphate (1-amino-acetone-3-phosphate or AAP) to form pyridoxine 5'-phosphate (PNP) and inorganic phosphate.</text>
</comment>
<comment type="pathway">
    <text evidence="4">Cofactor biosynthesis; pyridoxine 5'-phosphate biosynthesis; pyridoxine 5'-phosphate from D-erythrose 4-phosphate: step 5/5.</text>
</comment>
<evidence type="ECO:0000256" key="2">
    <source>
        <dbReference type="ARBA" id="ARBA00022679"/>
    </source>
</evidence>
<feature type="binding site" evidence="4">
    <location>
        <begin position="213"/>
        <end position="214"/>
    </location>
    <ligand>
        <name>3-amino-2-oxopropyl phosphate</name>
        <dbReference type="ChEBI" id="CHEBI:57279"/>
    </ligand>
</feature>
<evidence type="ECO:0000313" key="7">
    <source>
        <dbReference type="Proteomes" id="UP000184092"/>
    </source>
</evidence>
<dbReference type="Pfam" id="PF03740">
    <property type="entry name" value="PdxJ"/>
    <property type="match status" value="1"/>
</dbReference>
<dbReference type="EMBL" id="FRCL01000001">
    <property type="protein sequence ID" value="SHL86094.1"/>
    <property type="molecule type" value="Genomic_DNA"/>
</dbReference>
<comment type="caution">
    <text evidence="4">Lacks conserved residue(s) required for the propagation of feature annotation.</text>
</comment>
<evidence type="ECO:0000313" key="6">
    <source>
        <dbReference type="EMBL" id="SHL86094.1"/>
    </source>
</evidence>
<evidence type="ECO:0000256" key="5">
    <source>
        <dbReference type="NCBIfam" id="TIGR00559"/>
    </source>
</evidence>
<dbReference type="EC" id="2.6.99.2" evidence="4 5"/>